<evidence type="ECO:0000256" key="1">
    <source>
        <dbReference type="ARBA" id="ARBA00022884"/>
    </source>
</evidence>
<proteinExistence type="predicted"/>
<dbReference type="PROSITE" id="PS50102">
    <property type="entry name" value="RRM"/>
    <property type="match status" value="1"/>
</dbReference>
<feature type="region of interest" description="Disordered" evidence="3">
    <location>
        <begin position="843"/>
        <end position="866"/>
    </location>
</feature>
<name>A0A9N8PZS6_CHRIL</name>
<feature type="compositionally biased region" description="Basic residues" evidence="3">
    <location>
        <begin position="845"/>
        <end position="866"/>
    </location>
</feature>
<feature type="region of interest" description="Disordered" evidence="3">
    <location>
        <begin position="715"/>
        <end position="777"/>
    </location>
</feature>
<dbReference type="GO" id="GO:0003723">
    <property type="term" value="F:RNA binding"/>
    <property type="evidence" value="ECO:0007669"/>
    <property type="project" value="UniProtKB-UniRule"/>
</dbReference>
<reference evidence="5" key="1">
    <citation type="submission" date="2021-12" db="EMBL/GenBank/DDBJ databases">
        <authorList>
            <person name="King R."/>
        </authorList>
    </citation>
    <scope>NUCLEOTIDE SEQUENCE</scope>
</reference>
<evidence type="ECO:0000313" key="6">
    <source>
        <dbReference type="Proteomes" id="UP001154114"/>
    </source>
</evidence>
<accession>A0A9N8PZS6</accession>
<feature type="region of interest" description="Disordered" evidence="3">
    <location>
        <begin position="380"/>
        <end position="460"/>
    </location>
</feature>
<evidence type="ECO:0000259" key="4">
    <source>
        <dbReference type="PROSITE" id="PS50102"/>
    </source>
</evidence>
<protein>
    <recommendedName>
        <fullName evidence="4">RRM domain-containing protein</fullName>
    </recommendedName>
</protein>
<feature type="compositionally biased region" description="Basic and acidic residues" evidence="3">
    <location>
        <begin position="380"/>
        <end position="393"/>
    </location>
</feature>
<feature type="domain" description="RRM" evidence="4">
    <location>
        <begin position="5"/>
        <end position="85"/>
    </location>
</feature>
<keyword evidence="1 2" id="KW-0694">RNA-binding</keyword>
<dbReference type="InterPro" id="IPR012677">
    <property type="entry name" value="Nucleotide-bd_a/b_plait_sf"/>
</dbReference>
<evidence type="ECO:0000313" key="5">
    <source>
        <dbReference type="EMBL" id="CAD0203115.1"/>
    </source>
</evidence>
<dbReference type="Proteomes" id="UP001154114">
    <property type="component" value="Chromosome 18"/>
</dbReference>
<dbReference type="Gene3D" id="3.30.70.330">
    <property type="match status" value="2"/>
</dbReference>
<dbReference type="AlphaFoldDB" id="A0A9N8PZS6"/>
<dbReference type="PANTHER" id="PTHR48029:SF1">
    <property type="entry name" value="NUCLEOLAR PROTEIN 8"/>
    <property type="match status" value="1"/>
</dbReference>
<dbReference type="EMBL" id="LR824021">
    <property type="protein sequence ID" value="CAD0203115.1"/>
    <property type="molecule type" value="Genomic_DNA"/>
</dbReference>
<evidence type="ECO:0000256" key="3">
    <source>
        <dbReference type="SAM" id="MobiDB-lite"/>
    </source>
</evidence>
<dbReference type="InterPro" id="IPR035979">
    <property type="entry name" value="RBD_domain_sf"/>
</dbReference>
<dbReference type="InterPro" id="IPR000504">
    <property type="entry name" value="RRM_dom"/>
</dbReference>
<feature type="region of interest" description="Disordered" evidence="3">
    <location>
        <begin position="627"/>
        <end position="691"/>
    </location>
</feature>
<keyword evidence="6" id="KW-1185">Reference proteome</keyword>
<dbReference type="CDD" id="cd00590">
    <property type="entry name" value="RRM_SF"/>
    <property type="match status" value="1"/>
</dbReference>
<sequence length="866" mass="100793">MIPATRLFVANLPANVKDEDLVSAFSVFGKVTHLDLNVKTEAGKEQTKFAFVSLLAPHEDVQLCIDYFSNEDFKGKRLYVSVARESFLEKLQREQVEAHRKDDKFICQESLTRKNLVLRNSEKLFDSLKQKRSTKWSWRASNHCNENAAKMTPIYLNETLNPRKRKIEYTPATESELKTRKRKVSKTVHDENKIKHVAGDHTVGPDKIKKVSFRITPTQKQEATKKMLDYMKKRQNFQDTPTTTTSLTSLTKVDEMKYKRVKFPDLDDILKQLKENDKKVTKQVSFHWIRVYQNAQSTEDKDVLSAFSVFGEITNIDLKVKNGAGNENKKFAFVSLSAPNVDVESCIKHFANEDFHGNRLYVTRARESFLERLQREREVAQKKDEDKLKVKHPDHLRKKHPVMKLSDKLNPRKRKLEHNHANESTLKPRKHKEDNLYNEGTSYNAGDAVDGKPTLLETETDKKRLEAEKKRLESMKKKRQEFKEKQMIIKTGLTGVDKVQNKRVIFSDFDDIAPQEPKVNNYKRTRQGTQKNLFDHDAEDSDDEIDFKVKNQYEGKKGQKVLDLQSRYKSDKRFTLDERFVEDEEEENNYRQNGDNEEVELGTADEKAKQMNILQDVLGVTLRQRFTDTDNKKNKPKLGMLRFDPSQPDHAKFLAPVEAKPLPTKKSKKNKDKQEEESQVQQVPEGPKIEVSKEQFYKVSDALKEAIAQPSTFSLRSLFGNNEDVDEGPKEQETTYIPLEPPKQKKVKNPLDRKEKNPFVYDSSDSETEEPDQKEAKKVVEVPAAPVVETKAVWKENLFFTEFDTRLKEGLAFFSKPPESEVQKERRELKSLMKKRIYNKDRKNQMFKKKIGGRKKAMKKPYKSKN</sequence>
<dbReference type="SMART" id="SM00360">
    <property type="entry name" value="RRM"/>
    <property type="match status" value="2"/>
</dbReference>
<gene>
    <name evidence="5" type="ORF">CINC_LOCUS4769</name>
</gene>
<dbReference type="Pfam" id="PF00076">
    <property type="entry name" value="RRM_1"/>
    <property type="match status" value="1"/>
</dbReference>
<organism evidence="5 6">
    <name type="scientific">Chrysodeixis includens</name>
    <name type="common">Soybean looper</name>
    <name type="synonym">Pseudoplusia includens</name>
    <dbReference type="NCBI Taxonomy" id="689277"/>
    <lineage>
        <taxon>Eukaryota</taxon>
        <taxon>Metazoa</taxon>
        <taxon>Ecdysozoa</taxon>
        <taxon>Arthropoda</taxon>
        <taxon>Hexapoda</taxon>
        <taxon>Insecta</taxon>
        <taxon>Pterygota</taxon>
        <taxon>Neoptera</taxon>
        <taxon>Endopterygota</taxon>
        <taxon>Lepidoptera</taxon>
        <taxon>Glossata</taxon>
        <taxon>Ditrysia</taxon>
        <taxon>Noctuoidea</taxon>
        <taxon>Noctuidae</taxon>
        <taxon>Plusiinae</taxon>
        <taxon>Chrysodeixis</taxon>
    </lineage>
</organism>
<evidence type="ECO:0000256" key="2">
    <source>
        <dbReference type="PROSITE-ProRule" id="PRU00176"/>
    </source>
</evidence>
<dbReference type="PANTHER" id="PTHR48029">
    <property type="entry name" value="NUCLEOLAR PROTEIN 8"/>
    <property type="match status" value="1"/>
</dbReference>
<dbReference type="SUPFAM" id="SSF54928">
    <property type="entry name" value="RNA-binding domain, RBD"/>
    <property type="match status" value="1"/>
</dbReference>
<dbReference type="OrthoDB" id="21643at2759"/>